<dbReference type="AlphaFoldDB" id="A0A2P2NCM5"/>
<reference evidence="1" key="1">
    <citation type="submission" date="2018-02" db="EMBL/GenBank/DDBJ databases">
        <title>Rhizophora mucronata_Transcriptome.</title>
        <authorList>
            <person name="Meera S.P."/>
            <person name="Sreeshan A."/>
            <person name="Augustine A."/>
        </authorList>
    </citation>
    <scope>NUCLEOTIDE SEQUENCE</scope>
    <source>
        <tissue evidence="1">Leaf</tissue>
    </source>
</reference>
<evidence type="ECO:0000313" key="1">
    <source>
        <dbReference type="EMBL" id="MBX40204.1"/>
    </source>
</evidence>
<sequence>MTRSCKPFFIIFFFWFQYLFPINLSCWLCSSPRSCVHFCIFILFA</sequence>
<name>A0A2P2NCM5_RHIMU</name>
<protein>
    <submittedName>
        <fullName evidence="1">Uncharacterized protein</fullName>
    </submittedName>
</protein>
<organism evidence="1">
    <name type="scientific">Rhizophora mucronata</name>
    <name type="common">Asiatic mangrove</name>
    <dbReference type="NCBI Taxonomy" id="61149"/>
    <lineage>
        <taxon>Eukaryota</taxon>
        <taxon>Viridiplantae</taxon>
        <taxon>Streptophyta</taxon>
        <taxon>Embryophyta</taxon>
        <taxon>Tracheophyta</taxon>
        <taxon>Spermatophyta</taxon>
        <taxon>Magnoliopsida</taxon>
        <taxon>eudicotyledons</taxon>
        <taxon>Gunneridae</taxon>
        <taxon>Pentapetalae</taxon>
        <taxon>rosids</taxon>
        <taxon>fabids</taxon>
        <taxon>Malpighiales</taxon>
        <taxon>Rhizophoraceae</taxon>
        <taxon>Rhizophora</taxon>
    </lineage>
</organism>
<proteinExistence type="predicted"/>
<accession>A0A2P2NCM5</accession>
<dbReference type="EMBL" id="GGEC01059720">
    <property type="protein sequence ID" value="MBX40204.1"/>
    <property type="molecule type" value="Transcribed_RNA"/>
</dbReference>